<dbReference type="InterPro" id="IPR001005">
    <property type="entry name" value="SANT/Myb"/>
</dbReference>
<proteinExistence type="predicted"/>
<evidence type="ECO:0000313" key="4">
    <source>
        <dbReference type="Proteomes" id="UP001293593"/>
    </source>
</evidence>
<protein>
    <recommendedName>
        <fullName evidence="2">Myb-like domain-containing protein</fullName>
    </recommendedName>
</protein>
<evidence type="ECO:0000259" key="2">
    <source>
        <dbReference type="PROSITE" id="PS50090"/>
    </source>
</evidence>
<reference evidence="3" key="1">
    <citation type="submission" date="2023-10" db="EMBL/GenBank/DDBJ databases">
        <title>Chromosome-level genome of the transformable northern wattle, Acacia crassicarpa.</title>
        <authorList>
            <person name="Massaro I."/>
            <person name="Sinha N.R."/>
            <person name="Poethig S."/>
            <person name="Leichty A.R."/>
        </authorList>
    </citation>
    <scope>NUCLEOTIDE SEQUENCE</scope>
    <source>
        <strain evidence="3">Acra3RX</strain>
        <tissue evidence="3">Leaf</tissue>
    </source>
</reference>
<dbReference type="InterPro" id="IPR009057">
    <property type="entry name" value="Homeodomain-like_sf"/>
</dbReference>
<dbReference type="EMBL" id="JAWXYG010000010">
    <property type="protein sequence ID" value="KAK4261018.1"/>
    <property type="molecule type" value="Genomic_DNA"/>
</dbReference>
<dbReference type="SUPFAM" id="SSF46689">
    <property type="entry name" value="Homeodomain-like"/>
    <property type="match status" value="1"/>
</dbReference>
<dbReference type="CDD" id="cd00167">
    <property type="entry name" value="SANT"/>
    <property type="match status" value="1"/>
</dbReference>
<comment type="caution">
    <text evidence="3">The sequence shown here is derived from an EMBL/GenBank/DDBJ whole genome shotgun (WGS) entry which is preliminary data.</text>
</comment>
<organism evidence="3 4">
    <name type="scientific">Acacia crassicarpa</name>
    <name type="common">northern wattle</name>
    <dbReference type="NCBI Taxonomy" id="499986"/>
    <lineage>
        <taxon>Eukaryota</taxon>
        <taxon>Viridiplantae</taxon>
        <taxon>Streptophyta</taxon>
        <taxon>Embryophyta</taxon>
        <taxon>Tracheophyta</taxon>
        <taxon>Spermatophyta</taxon>
        <taxon>Magnoliopsida</taxon>
        <taxon>eudicotyledons</taxon>
        <taxon>Gunneridae</taxon>
        <taxon>Pentapetalae</taxon>
        <taxon>rosids</taxon>
        <taxon>fabids</taxon>
        <taxon>Fabales</taxon>
        <taxon>Fabaceae</taxon>
        <taxon>Caesalpinioideae</taxon>
        <taxon>mimosoid clade</taxon>
        <taxon>Acacieae</taxon>
        <taxon>Acacia</taxon>
    </lineage>
</organism>
<evidence type="ECO:0000313" key="3">
    <source>
        <dbReference type="EMBL" id="KAK4261018.1"/>
    </source>
</evidence>
<dbReference type="PROSITE" id="PS50090">
    <property type="entry name" value="MYB_LIKE"/>
    <property type="match status" value="1"/>
</dbReference>
<keyword evidence="4" id="KW-1185">Reference proteome</keyword>
<dbReference type="AlphaFoldDB" id="A0AAE1J0Z7"/>
<name>A0AAE1J0Z7_9FABA</name>
<feature type="region of interest" description="Disordered" evidence="1">
    <location>
        <begin position="334"/>
        <end position="381"/>
    </location>
</feature>
<evidence type="ECO:0000256" key="1">
    <source>
        <dbReference type="SAM" id="MobiDB-lite"/>
    </source>
</evidence>
<gene>
    <name evidence="3" type="ORF">QN277_004072</name>
</gene>
<dbReference type="Gene3D" id="1.10.10.60">
    <property type="entry name" value="Homeodomain-like"/>
    <property type="match status" value="1"/>
</dbReference>
<sequence>MGSKRCFEANEFEDLPFNKAKRLECNDDKLVSFVGIDTPNNAPVKLIASGKDEYGLCNIQWYDAIEPETVTRGTHTGEEDIKTSAHLSSSYSEDGSGSGATSLSSSLDSFEFDFPVKASVPLDDAYSVPDGFPRKPVPVGPNHQATIPVWRGRGTEVSVLTGTNNVDGNEQKLMGTCVISMPDSSFYSSESHQDEGRTECTCLDQYSIRCVRQHVREKRENLMKTLGKETFMNLGFGLMGEEVVALKWSEEEEYLFHEIVYTNPVTLGRNFWKQLSAAFPSRTMKDIVSYYYNVFMLRRRAAQNRSRFLNVDSDDEESPTSNNVGFYGFEVSEEDDSAIESPDEQHVHVGHQDNYSDDDGEDDNSDNGTDGGFIDIDGYDKGNVTDSNYQIESLSEPVQQINENQGISVGSGVQDDSCMSFECQINMDEPCPPRGDHNDASHALQAAGFKCDQSPLIPGILDFSSDSLEHVYFSEPCDAKDWYLGYSAGPASDIDFSATSKLIEEFLCQVTPDRKTKND</sequence>
<feature type="domain" description="Myb-like" evidence="2">
    <location>
        <begin position="247"/>
        <end position="295"/>
    </location>
</feature>
<dbReference type="PANTHER" id="PTHR46872">
    <property type="entry name" value="DNA BINDING PROTEIN"/>
    <property type="match status" value="1"/>
</dbReference>
<dbReference type="Proteomes" id="UP001293593">
    <property type="component" value="Unassembled WGS sequence"/>
</dbReference>
<accession>A0AAE1J0Z7</accession>
<dbReference type="Pfam" id="PF00249">
    <property type="entry name" value="Myb_DNA-binding"/>
    <property type="match status" value="1"/>
</dbReference>
<dbReference type="SMART" id="SM00717">
    <property type="entry name" value="SANT"/>
    <property type="match status" value="1"/>
</dbReference>
<feature type="compositionally biased region" description="Acidic residues" evidence="1">
    <location>
        <begin position="355"/>
        <end position="365"/>
    </location>
</feature>
<dbReference type="PANTHER" id="PTHR46872:SF5">
    <property type="entry name" value="MYB-LIKE DOMAIN-CONTAINING PROTEIN"/>
    <property type="match status" value="1"/>
</dbReference>